<keyword evidence="7" id="KW-1005">Bacterial flagellum biogenesis</keyword>
<keyword evidence="6" id="KW-0547">Nucleotide-binding</keyword>
<dbReference type="PANTHER" id="PTHR43134:SF3">
    <property type="entry name" value="FLAGELLAR BIOSYNTHESIS PROTEIN FLHF"/>
    <property type="match status" value="1"/>
</dbReference>
<dbReference type="GO" id="GO:0006614">
    <property type="term" value="P:SRP-dependent cotranslational protein targeting to membrane"/>
    <property type="evidence" value="ECO:0007669"/>
    <property type="project" value="UniProtKB-UniRule"/>
</dbReference>
<evidence type="ECO:0000256" key="8">
    <source>
        <dbReference type="ARBA" id="ARBA00022927"/>
    </source>
</evidence>
<dbReference type="EMBL" id="FOMG01000006">
    <property type="protein sequence ID" value="SFC61591.1"/>
    <property type="molecule type" value="Genomic_DNA"/>
</dbReference>
<evidence type="ECO:0000256" key="11">
    <source>
        <dbReference type="ARBA" id="ARBA00023225"/>
    </source>
</evidence>
<keyword evidence="10" id="KW-0472">Membrane</keyword>
<keyword evidence="4" id="KW-0813">Transport</keyword>
<dbReference type="Pfam" id="PF00448">
    <property type="entry name" value="SRP54"/>
    <property type="match status" value="1"/>
</dbReference>
<feature type="domain" description="SRP54-type proteins GTP-binding" evidence="15">
    <location>
        <begin position="211"/>
        <end position="402"/>
    </location>
</feature>
<keyword evidence="8" id="KW-0653">Protein transport</keyword>
<dbReference type="InterPro" id="IPR020006">
    <property type="entry name" value="FlhF"/>
</dbReference>
<keyword evidence="17" id="KW-1185">Reference proteome</keyword>
<dbReference type="Gene3D" id="3.40.50.300">
    <property type="entry name" value="P-loop containing nucleotide triphosphate hydrolases"/>
    <property type="match status" value="1"/>
</dbReference>
<dbReference type="CDD" id="cd17873">
    <property type="entry name" value="FlhF"/>
    <property type="match status" value="1"/>
</dbReference>
<dbReference type="Proteomes" id="UP000199263">
    <property type="component" value="Unassembled WGS sequence"/>
</dbReference>
<evidence type="ECO:0000256" key="7">
    <source>
        <dbReference type="ARBA" id="ARBA00022795"/>
    </source>
</evidence>
<keyword evidence="16" id="KW-0966">Cell projection</keyword>
<evidence type="ECO:0000256" key="13">
    <source>
        <dbReference type="NCBIfam" id="TIGR03499"/>
    </source>
</evidence>
<dbReference type="GO" id="GO:0015031">
    <property type="term" value="P:protein transport"/>
    <property type="evidence" value="ECO:0007669"/>
    <property type="project" value="UniProtKB-KW"/>
</dbReference>
<keyword evidence="5" id="KW-1003">Cell membrane</keyword>
<dbReference type="InterPro" id="IPR027417">
    <property type="entry name" value="P-loop_NTPase"/>
</dbReference>
<comment type="function">
    <text evidence="12">Necessary for flagellar biosynthesis. May be involved in translocation of the flagellum.</text>
</comment>
<evidence type="ECO:0000256" key="2">
    <source>
        <dbReference type="ARBA" id="ARBA00008531"/>
    </source>
</evidence>
<dbReference type="NCBIfam" id="TIGR03499">
    <property type="entry name" value="FlhF"/>
    <property type="match status" value="1"/>
</dbReference>
<reference evidence="16 17" key="1">
    <citation type="submission" date="2016-10" db="EMBL/GenBank/DDBJ databases">
        <authorList>
            <person name="de Groot N.N."/>
        </authorList>
    </citation>
    <scope>NUCLEOTIDE SEQUENCE [LARGE SCALE GENOMIC DNA]</scope>
    <source>
        <strain evidence="16 17">DSM 12992</strain>
    </source>
</reference>
<evidence type="ECO:0000256" key="1">
    <source>
        <dbReference type="ARBA" id="ARBA00004413"/>
    </source>
</evidence>
<dbReference type="InterPro" id="IPR047040">
    <property type="entry name" value="FlhF__GTPase_dom"/>
</dbReference>
<dbReference type="OrthoDB" id="9778554at2"/>
<dbReference type="AlphaFoldDB" id="A0A1I1KLM9"/>
<evidence type="ECO:0000259" key="14">
    <source>
        <dbReference type="SMART" id="SM00382"/>
    </source>
</evidence>
<accession>A0A1I1KLM9</accession>
<evidence type="ECO:0000313" key="16">
    <source>
        <dbReference type="EMBL" id="SFC61591.1"/>
    </source>
</evidence>
<gene>
    <name evidence="16" type="ORF">SAMN05421842_10663</name>
</gene>
<name>A0A1I1KLM9_9CLOT</name>
<dbReference type="SMART" id="SM00382">
    <property type="entry name" value="AAA"/>
    <property type="match status" value="1"/>
</dbReference>
<evidence type="ECO:0000313" key="17">
    <source>
        <dbReference type="Proteomes" id="UP000199263"/>
    </source>
</evidence>
<dbReference type="GO" id="GO:0044781">
    <property type="term" value="P:bacterial-type flagellum organization"/>
    <property type="evidence" value="ECO:0007669"/>
    <property type="project" value="UniProtKB-UniRule"/>
</dbReference>
<comment type="similarity">
    <text evidence="2">Belongs to the GTP-binding SRP family.</text>
</comment>
<organism evidence="16 17">
    <name type="scientific">Clostridium uliginosum</name>
    <dbReference type="NCBI Taxonomy" id="119641"/>
    <lineage>
        <taxon>Bacteria</taxon>
        <taxon>Bacillati</taxon>
        <taxon>Bacillota</taxon>
        <taxon>Clostridia</taxon>
        <taxon>Eubacteriales</taxon>
        <taxon>Clostridiaceae</taxon>
        <taxon>Clostridium</taxon>
    </lineage>
</organism>
<feature type="domain" description="AAA+ ATPase" evidence="14">
    <location>
        <begin position="210"/>
        <end position="407"/>
    </location>
</feature>
<keyword evidence="9" id="KW-0342">GTP-binding</keyword>
<keyword evidence="11" id="KW-1006">Bacterial flagellum protein export</keyword>
<dbReference type="GO" id="GO:0003924">
    <property type="term" value="F:GTPase activity"/>
    <property type="evidence" value="ECO:0007669"/>
    <property type="project" value="UniProtKB-UniRule"/>
</dbReference>
<evidence type="ECO:0000256" key="4">
    <source>
        <dbReference type="ARBA" id="ARBA00022448"/>
    </source>
</evidence>
<evidence type="ECO:0000256" key="9">
    <source>
        <dbReference type="ARBA" id="ARBA00023134"/>
    </source>
</evidence>
<evidence type="ECO:0000256" key="6">
    <source>
        <dbReference type="ARBA" id="ARBA00022741"/>
    </source>
</evidence>
<keyword evidence="16" id="KW-0969">Cilium</keyword>
<evidence type="ECO:0000259" key="15">
    <source>
        <dbReference type="SMART" id="SM00962"/>
    </source>
</evidence>
<dbReference type="GO" id="GO:0005525">
    <property type="term" value="F:GTP binding"/>
    <property type="evidence" value="ECO:0007669"/>
    <property type="project" value="UniProtKB-UniRule"/>
</dbReference>
<dbReference type="SMART" id="SM00962">
    <property type="entry name" value="SRP54"/>
    <property type="match status" value="1"/>
</dbReference>
<proteinExistence type="inferred from homology"/>
<sequence length="407" mass="46029">MIIKRYLVSNMNEALTRIRYELGKDAIIISQRKVRKPGIKGLFSGKLIEVTAAVENSSDGKKPNVKKEENFEDSLASIKRIMEDRVKTVDTKEVILEKENEKVASKLNVKNQKLETTYDKTSQGDLEQDSMYKEVSEMKKLLNKVIENTSKDEDKKINPLEEKLNDMDIDKEFQTELIDKVTASLNEGIEEKEILREIFESLVLECEEEIKGRVVLVGPTGVGKTTTIAKLAGKLALVDKKRVGLITVDTYRIGAIDQLRTYAEIMNIPFKVVITIKEMQEAINYMENCDVVLIDTTGRSSKNAMEISALRAFIEKANPHHVNMVISGTTKNKDITSILEGYVDLNYDNIIVTKLDETTAYGSLYNIIKRANKPIKFITTGQNVPNDIRVPNKEEIARFILGEETLC</sequence>
<dbReference type="RefSeq" id="WP_090089548.1">
    <property type="nucleotide sequence ID" value="NZ_FOMG01000006.1"/>
</dbReference>
<evidence type="ECO:0000256" key="3">
    <source>
        <dbReference type="ARBA" id="ARBA00014919"/>
    </source>
</evidence>
<dbReference type="InterPro" id="IPR003593">
    <property type="entry name" value="AAA+_ATPase"/>
</dbReference>
<dbReference type="InterPro" id="IPR000897">
    <property type="entry name" value="SRP54_GTPase_dom"/>
</dbReference>
<protein>
    <recommendedName>
        <fullName evidence="3 13">Flagellar biosynthesis protein FlhF</fullName>
    </recommendedName>
</protein>
<comment type="subcellular location">
    <subcellularLocation>
        <location evidence="1">Cell membrane</location>
        <topology evidence="1">Peripheral membrane protein</topology>
        <orientation evidence="1">Cytoplasmic side</orientation>
    </subcellularLocation>
</comment>
<keyword evidence="16" id="KW-0282">Flagellum</keyword>
<dbReference type="GO" id="GO:0005886">
    <property type="term" value="C:plasma membrane"/>
    <property type="evidence" value="ECO:0007669"/>
    <property type="project" value="UniProtKB-SubCell"/>
</dbReference>
<evidence type="ECO:0000256" key="10">
    <source>
        <dbReference type="ARBA" id="ARBA00023136"/>
    </source>
</evidence>
<dbReference type="FunFam" id="3.40.50.300:FF:000695">
    <property type="entry name" value="Flagellar biosynthesis regulator FlhF"/>
    <property type="match status" value="1"/>
</dbReference>
<dbReference type="Gene3D" id="1.20.120.1380">
    <property type="entry name" value="Flagellar FlhF biosynthesis protein, N domain"/>
    <property type="match status" value="1"/>
</dbReference>
<dbReference type="GO" id="GO:0005047">
    <property type="term" value="F:signal recognition particle binding"/>
    <property type="evidence" value="ECO:0007669"/>
    <property type="project" value="TreeGrafter"/>
</dbReference>
<dbReference type="PANTHER" id="PTHR43134">
    <property type="entry name" value="SIGNAL RECOGNITION PARTICLE RECEPTOR SUBUNIT ALPHA"/>
    <property type="match status" value="1"/>
</dbReference>
<evidence type="ECO:0000256" key="5">
    <source>
        <dbReference type="ARBA" id="ARBA00022475"/>
    </source>
</evidence>
<dbReference type="SUPFAM" id="SSF52540">
    <property type="entry name" value="P-loop containing nucleoside triphosphate hydrolases"/>
    <property type="match status" value="1"/>
</dbReference>
<dbReference type="STRING" id="119641.SAMN05421842_10663"/>
<evidence type="ECO:0000256" key="12">
    <source>
        <dbReference type="ARBA" id="ARBA00025337"/>
    </source>
</evidence>